<protein>
    <recommendedName>
        <fullName evidence="1">F-box domain-containing protein</fullName>
    </recommendedName>
</protein>
<dbReference type="AlphaFoldDB" id="A0A9J6F6J2"/>
<gene>
    <name evidence="2" type="ORF">HPB48_019235</name>
</gene>
<evidence type="ECO:0000259" key="1">
    <source>
        <dbReference type="PROSITE" id="PS50181"/>
    </source>
</evidence>
<dbReference type="InterPro" id="IPR001810">
    <property type="entry name" value="F-box_dom"/>
</dbReference>
<dbReference type="Gene3D" id="3.80.10.10">
    <property type="entry name" value="Ribonuclease Inhibitor"/>
    <property type="match status" value="1"/>
</dbReference>
<dbReference type="VEuPathDB" id="VectorBase:HLOH_041246"/>
<feature type="domain" description="F-box" evidence="1">
    <location>
        <begin position="7"/>
        <end position="53"/>
    </location>
</feature>
<dbReference type="InterPro" id="IPR032675">
    <property type="entry name" value="LRR_dom_sf"/>
</dbReference>
<reference evidence="2 3" key="1">
    <citation type="journal article" date="2020" name="Cell">
        <title>Large-Scale Comparative Analyses of Tick Genomes Elucidate Their Genetic Diversity and Vector Capacities.</title>
        <authorList>
            <consortium name="Tick Genome and Microbiome Consortium (TIGMIC)"/>
            <person name="Jia N."/>
            <person name="Wang J."/>
            <person name="Shi W."/>
            <person name="Du L."/>
            <person name="Sun Y."/>
            <person name="Zhan W."/>
            <person name="Jiang J.F."/>
            <person name="Wang Q."/>
            <person name="Zhang B."/>
            <person name="Ji P."/>
            <person name="Bell-Sakyi L."/>
            <person name="Cui X.M."/>
            <person name="Yuan T.T."/>
            <person name="Jiang B.G."/>
            <person name="Yang W.F."/>
            <person name="Lam T.T."/>
            <person name="Chang Q.C."/>
            <person name="Ding S.J."/>
            <person name="Wang X.J."/>
            <person name="Zhu J.G."/>
            <person name="Ruan X.D."/>
            <person name="Zhao L."/>
            <person name="Wei J.T."/>
            <person name="Ye R.Z."/>
            <person name="Que T.C."/>
            <person name="Du C.H."/>
            <person name="Zhou Y.H."/>
            <person name="Cheng J.X."/>
            <person name="Dai P.F."/>
            <person name="Guo W.B."/>
            <person name="Han X.H."/>
            <person name="Huang E.J."/>
            <person name="Li L.F."/>
            <person name="Wei W."/>
            <person name="Gao Y.C."/>
            <person name="Liu J.Z."/>
            <person name="Shao H.Z."/>
            <person name="Wang X."/>
            <person name="Wang C.C."/>
            <person name="Yang T.C."/>
            <person name="Huo Q.B."/>
            <person name="Li W."/>
            <person name="Chen H.Y."/>
            <person name="Chen S.E."/>
            <person name="Zhou L.G."/>
            <person name="Ni X.B."/>
            <person name="Tian J.H."/>
            <person name="Sheng Y."/>
            <person name="Liu T."/>
            <person name="Pan Y.S."/>
            <person name="Xia L.Y."/>
            <person name="Li J."/>
            <person name="Zhao F."/>
            <person name="Cao W.C."/>
        </authorList>
    </citation>
    <scope>NUCLEOTIDE SEQUENCE [LARGE SCALE GENOMIC DNA]</scope>
    <source>
        <strain evidence="2">HaeL-2018</strain>
    </source>
</reference>
<keyword evidence="3" id="KW-1185">Reference proteome</keyword>
<evidence type="ECO:0000313" key="3">
    <source>
        <dbReference type="Proteomes" id="UP000821853"/>
    </source>
</evidence>
<dbReference type="OMA" id="SACEMAH"/>
<organism evidence="2 3">
    <name type="scientific">Haemaphysalis longicornis</name>
    <name type="common">Bush tick</name>
    <dbReference type="NCBI Taxonomy" id="44386"/>
    <lineage>
        <taxon>Eukaryota</taxon>
        <taxon>Metazoa</taxon>
        <taxon>Ecdysozoa</taxon>
        <taxon>Arthropoda</taxon>
        <taxon>Chelicerata</taxon>
        <taxon>Arachnida</taxon>
        <taxon>Acari</taxon>
        <taxon>Parasitiformes</taxon>
        <taxon>Ixodida</taxon>
        <taxon>Ixodoidea</taxon>
        <taxon>Ixodidae</taxon>
        <taxon>Haemaphysalinae</taxon>
        <taxon>Haemaphysalis</taxon>
    </lineage>
</organism>
<comment type="caution">
    <text evidence="2">The sequence shown here is derived from an EMBL/GenBank/DDBJ whole genome shotgun (WGS) entry which is preliminary data.</text>
</comment>
<accession>A0A9J6F6J2</accession>
<sequence>MAVASCDCDYSRLPHDIWLRILSYADTDVLLAMEATASCFTDIVRHEHLLSNIVCAPSSDDGTFQRFFTTRTTCNVKVLDVSNCIVAAPDVIFSWVRTCHALAELRCVNCPVPYSTLLMALMEWLPQLKCLHWSFFGKNLSDGLMRRFTAAYSERAVPQLCSTYVEVACQGADNHALLSFLLRRCIVLQELHLHGLYGDFTIATAACIGAATFPTAWDAIFVYSAELDVLRGEQPYFASRYLRLWQLPSNCSDRASACANQVCLRASTAGASYSRARAKSESVEIPRFKHVVVTLSNEVGVQHRLSEVALEMTWTHIEVLALEMLPYPASYTASYAGSMFRTPLIMFLNSFPVLTELNVNSFHFAGGMDCCHVLAAIPVRLRALSLAPCGINRAYSVRNLAKVSSKLEELDVRVNCDNVSLHCAFCCKPFRVRGADAALLQQRSLLSRFTLFGVLKVRSLEFIANLRTSELRLSFMADWDTVSLTYNDCNVLSCNDNLRSLVLRDSAVQPVASSSTRKA</sequence>
<proteinExistence type="predicted"/>
<dbReference type="SUPFAM" id="SSF52047">
    <property type="entry name" value="RNI-like"/>
    <property type="match status" value="1"/>
</dbReference>
<dbReference type="EMBL" id="JABSTR010000001">
    <property type="protein sequence ID" value="KAH9359478.1"/>
    <property type="molecule type" value="Genomic_DNA"/>
</dbReference>
<evidence type="ECO:0000313" key="2">
    <source>
        <dbReference type="EMBL" id="KAH9359478.1"/>
    </source>
</evidence>
<dbReference type="Proteomes" id="UP000821853">
    <property type="component" value="Chromosome 1"/>
</dbReference>
<name>A0A9J6F6J2_HAELO</name>
<dbReference type="PROSITE" id="PS50181">
    <property type="entry name" value="FBOX"/>
    <property type="match status" value="1"/>
</dbReference>